<comment type="caution">
    <text evidence="1">The sequence shown here is derived from an EMBL/GenBank/DDBJ whole genome shotgun (WGS) entry which is preliminary data.</text>
</comment>
<accession>A0ABT8PD14</accession>
<gene>
    <name evidence="1" type="ORF">QZM52_17195</name>
</gene>
<sequence>MDMSFFCLMAQSTRATADHNLKAKSMVKAFLPSSCVLFRVRHQAV</sequence>
<dbReference type="Proteomes" id="UP001171606">
    <property type="component" value="Unassembled WGS sequence"/>
</dbReference>
<organism evidence="1 2">
    <name type="scientific">Burkholderia metallica</name>
    <dbReference type="NCBI Taxonomy" id="488729"/>
    <lineage>
        <taxon>Bacteria</taxon>
        <taxon>Pseudomonadati</taxon>
        <taxon>Pseudomonadota</taxon>
        <taxon>Betaproteobacteria</taxon>
        <taxon>Burkholderiales</taxon>
        <taxon>Burkholderiaceae</taxon>
        <taxon>Burkholderia</taxon>
        <taxon>Burkholderia cepacia complex</taxon>
    </lineage>
</organism>
<proteinExistence type="predicted"/>
<dbReference type="GeneID" id="67909024"/>
<dbReference type="RefSeq" id="WP_167375388.1">
    <property type="nucleotide sequence ID" value="NZ_CABVPT010000039.1"/>
</dbReference>
<dbReference type="EMBL" id="JAUJSQ010000005">
    <property type="protein sequence ID" value="MDN7933025.1"/>
    <property type="molecule type" value="Genomic_DNA"/>
</dbReference>
<evidence type="ECO:0000313" key="2">
    <source>
        <dbReference type="Proteomes" id="UP001171606"/>
    </source>
</evidence>
<keyword evidence="2" id="KW-1185">Reference proteome</keyword>
<reference evidence="1" key="1">
    <citation type="submission" date="2023-07" db="EMBL/GenBank/DDBJ databases">
        <title>A collection of bacterial strains from the Burkholderia cepacia Research Laboratory and Repository.</title>
        <authorList>
            <person name="Lipuma J."/>
            <person name="Spilker T."/>
            <person name="Caverly L."/>
        </authorList>
    </citation>
    <scope>NUCLEOTIDE SEQUENCE</scope>
    <source>
        <strain evidence="1">AU42020</strain>
    </source>
</reference>
<evidence type="ECO:0000313" key="1">
    <source>
        <dbReference type="EMBL" id="MDN7933025.1"/>
    </source>
</evidence>
<protein>
    <submittedName>
        <fullName evidence="1">Uncharacterized protein</fullName>
    </submittedName>
</protein>
<name>A0ABT8PD14_9BURK</name>